<dbReference type="Proteomes" id="UP000649617">
    <property type="component" value="Unassembled WGS sequence"/>
</dbReference>
<name>A0A812XCH5_SYMPI</name>
<dbReference type="PANTHER" id="PTHR16504:SF4">
    <property type="entry name" value="5'(3')-DEOXYRIBONUCLEOTIDASE"/>
    <property type="match status" value="1"/>
</dbReference>
<dbReference type="Gene3D" id="3.40.50.2000">
    <property type="entry name" value="Glycogen Phosphorylase B"/>
    <property type="match status" value="2"/>
</dbReference>
<feature type="active site" description="Nucleophile" evidence="2">
    <location>
        <position position="614"/>
    </location>
</feature>
<dbReference type="SFLD" id="SFLDS00003">
    <property type="entry name" value="Haloacid_Dehalogenase"/>
    <property type="match status" value="1"/>
</dbReference>
<evidence type="ECO:0000256" key="2">
    <source>
        <dbReference type="PIRSR" id="PIRSR610708-1"/>
    </source>
</evidence>
<dbReference type="InterPro" id="IPR013860">
    <property type="entry name" value="AreA_GATA"/>
</dbReference>
<feature type="domain" description="Glycosyl transferase family 1" evidence="3">
    <location>
        <begin position="378"/>
        <end position="568"/>
    </location>
</feature>
<comment type="caution">
    <text evidence="5">The sequence shown here is derived from an EMBL/GenBank/DDBJ whole genome shotgun (WGS) entry which is preliminary data.</text>
</comment>
<dbReference type="SUPFAM" id="SSF53756">
    <property type="entry name" value="UDP-Glycosyltransferase/glycogen phosphorylase"/>
    <property type="match status" value="1"/>
</dbReference>
<sequence>MALRTRAGSNSWRSLSLMSTDSEERFYGEQDEQDFASDVYVLAESSTDELLNSWKVFTALKDESYQGRRLENAAWRLHAMQKQGKSPSLQAAARVGAFMANGLTISEQVEDAHFNRQTAIQPWKSKVGQDAAAAGKELQPIMEEAWSAEQLLGVFLKHRLSNNAMDEVLQVLHGGKFSPADVPITSEELRSLPHGSRPVCAIFTHSLERNGANNFCLYIARVLKHSQPLTIFSPKAGPMKEDFESLGLEVTIVDTTSPTFLKDLGSALLKRNVGMLLANTIMRCDIILMASDLGLPSVWVIHESWPQDQLDHYAKEVFMCKDIDSAIIKKAFAAAGTIVFPSDMQRHLYDGLFRPEAGITIYNGIPLQQLDHFKQTQDRREVRAALGYNDEDFVVLHLGTVCSRKGQMFSATACSRLIKEDGCKNLKQLIVGARYIRDHEIKYIDQIFEVAAAHGVSCRRWEDLTEAERGQPEITVMDIQAAVLRFYMAADVVLIPSLNEVLPLVICESMAFERPVVCSRIDAIPEAVTDGIEGFLVPPGNPDAIREAVLKLYRDPALRERMGAAGRARVLKQFSYNRMGEHYRELLDTVTTQPTGPKAPPSSQVLKGRTVLVDMDNTIVDWDGEFIRRYSAASGRDIHEVEKIVRNRAKFEIEENFDESERNKVLETVASPGFYESLEPMLGAVEALQTMVAEGVDVKLVTAPHPTCAGTCALEKYISVERLFGAAFQERLIITRDKTNVQGDLLVDDKPRITGSKQQPWKHVLFSQSYNKDIEGKARLSSWSSWRNVLSAAV</sequence>
<dbReference type="Gene3D" id="1.10.40.40">
    <property type="entry name" value="Deoxyribonucleotidase, domain 2"/>
    <property type="match status" value="1"/>
</dbReference>
<dbReference type="GO" id="GO:0008253">
    <property type="term" value="F:5'-nucleotidase activity"/>
    <property type="evidence" value="ECO:0007669"/>
    <property type="project" value="InterPro"/>
</dbReference>
<dbReference type="PANTHER" id="PTHR16504">
    <property type="entry name" value="5'(3')-DEOXYRIBONUCLEOTIDASE"/>
    <property type="match status" value="1"/>
</dbReference>
<evidence type="ECO:0000313" key="5">
    <source>
        <dbReference type="EMBL" id="CAE7728865.1"/>
    </source>
</evidence>
<dbReference type="Pfam" id="PF06941">
    <property type="entry name" value="NT5C"/>
    <property type="match status" value="1"/>
</dbReference>
<keyword evidence="1" id="KW-0328">Glycosyltransferase</keyword>
<feature type="domain" description="Nitrogen regulatory protein areA GATA-like" evidence="4">
    <location>
        <begin position="53"/>
        <end position="80"/>
    </location>
</feature>
<dbReference type="InterPro" id="IPR001296">
    <property type="entry name" value="Glyco_trans_1"/>
</dbReference>
<accession>A0A812XCH5</accession>
<dbReference type="SUPFAM" id="SSF56784">
    <property type="entry name" value="HAD-like"/>
    <property type="match status" value="1"/>
</dbReference>
<dbReference type="EMBL" id="CAJNIZ010045737">
    <property type="protein sequence ID" value="CAE7728865.1"/>
    <property type="molecule type" value="Genomic_DNA"/>
</dbReference>
<reference evidence="5" key="1">
    <citation type="submission" date="2021-02" db="EMBL/GenBank/DDBJ databases">
        <authorList>
            <person name="Dougan E. K."/>
            <person name="Rhodes N."/>
            <person name="Thang M."/>
            <person name="Chan C."/>
        </authorList>
    </citation>
    <scope>NUCLEOTIDE SEQUENCE</scope>
</reference>
<keyword evidence="6" id="KW-1185">Reference proteome</keyword>
<evidence type="ECO:0000313" key="6">
    <source>
        <dbReference type="Proteomes" id="UP000649617"/>
    </source>
</evidence>
<dbReference type="Pfam" id="PF08550">
    <property type="entry name" value="GATA_AreA"/>
    <property type="match status" value="1"/>
</dbReference>
<dbReference type="SFLD" id="SFLDG01126">
    <property type="entry name" value="C1.2:_Nucleotidase_Like"/>
    <property type="match status" value="1"/>
</dbReference>
<keyword evidence="1" id="KW-0808">Transferase</keyword>
<dbReference type="GO" id="GO:0009223">
    <property type="term" value="P:pyrimidine deoxyribonucleotide catabolic process"/>
    <property type="evidence" value="ECO:0007669"/>
    <property type="project" value="TreeGrafter"/>
</dbReference>
<evidence type="ECO:0000259" key="4">
    <source>
        <dbReference type="Pfam" id="PF08550"/>
    </source>
</evidence>
<protein>
    <submittedName>
        <fullName evidence="5">Uncharacterized protein</fullName>
    </submittedName>
</protein>
<dbReference type="OrthoDB" id="10248475at2759"/>
<dbReference type="InterPro" id="IPR036412">
    <property type="entry name" value="HAD-like_sf"/>
</dbReference>
<evidence type="ECO:0000259" key="3">
    <source>
        <dbReference type="Pfam" id="PF00534"/>
    </source>
</evidence>
<feature type="active site" description="Proton donor" evidence="2">
    <location>
        <position position="616"/>
    </location>
</feature>
<dbReference type="Pfam" id="PF00534">
    <property type="entry name" value="Glycos_transf_1"/>
    <property type="match status" value="1"/>
</dbReference>
<dbReference type="InterPro" id="IPR023214">
    <property type="entry name" value="HAD_sf"/>
</dbReference>
<dbReference type="Gene3D" id="3.40.50.1000">
    <property type="entry name" value="HAD superfamily/HAD-like"/>
    <property type="match status" value="1"/>
</dbReference>
<dbReference type="GO" id="GO:0016757">
    <property type="term" value="F:glycosyltransferase activity"/>
    <property type="evidence" value="ECO:0007669"/>
    <property type="project" value="UniProtKB-KW"/>
</dbReference>
<organism evidence="5 6">
    <name type="scientific">Symbiodinium pilosum</name>
    <name type="common">Dinoflagellate</name>
    <dbReference type="NCBI Taxonomy" id="2952"/>
    <lineage>
        <taxon>Eukaryota</taxon>
        <taxon>Sar</taxon>
        <taxon>Alveolata</taxon>
        <taxon>Dinophyceae</taxon>
        <taxon>Suessiales</taxon>
        <taxon>Symbiodiniaceae</taxon>
        <taxon>Symbiodinium</taxon>
    </lineage>
</organism>
<evidence type="ECO:0000256" key="1">
    <source>
        <dbReference type="ARBA" id="ARBA00022676"/>
    </source>
</evidence>
<dbReference type="AlphaFoldDB" id="A0A812XCH5"/>
<dbReference type="InterPro" id="IPR010708">
    <property type="entry name" value="5'(3')-deoxyribonucleotidase"/>
</dbReference>
<dbReference type="CDD" id="cd03801">
    <property type="entry name" value="GT4_PimA-like"/>
    <property type="match status" value="1"/>
</dbReference>
<gene>
    <name evidence="5" type="ORF">SPIL2461_LOCUS20895</name>
</gene>
<proteinExistence type="predicted"/>
<dbReference type="SFLD" id="SFLDG01145">
    <property type="entry name" value="C1.2.1"/>
    <property type="match status" value="1"/>
</dbReference>